<protein>
    <submittedName>
        <fullName evidence="1">Uncharacterized protein</fullName>
    </submittedName>
</protein>
<dbReference type="EMBL" id="PQXF01000108">
    <property type="protein sequence ID" value="PXF56352.1"/>
    <property type="molecule type" value="Genomic_DNA"/>
</dbReference>
<comment type="caution">
    <text evidence="1">The sequence shown here is derived from an EMBL/GenBank/DDBJ whole genome shotgun (WGS) entry which is preliminary data.</text>
</comment>
<organism evidence="1 2">
    <name type="scientific">Candidatus Methanogaster sp</name>
    <dbReference type="NCBI Taxonomy" id="3386292"/>
    <lineage>
        <taxon>Archaea</taxon>
        <taxon>Methanobacteriati</taxon>
        <taxon>Methanobacteriota</taxon>
        <taxon>Stenosarchaea group</taxon>
        <taxon>Methanomicrobia</taxon>
        <taxon>Methanosarcinales</taxon>
        <taxon>ANME-2 cluster</taxon>
        <taxon>Candidatus Methanogasteraceae</taxon>
        <taxon>Candidatus Methanogaster</taxon>
    </lineage>
</organism>
<accession>A0AC61KXY0</accession>
<evidence type="ECO:0000313" key="2">
    <source>
        <dbReference type="Proteomes" id="UP000248329"/>
    </source>
</evidence>
<reference evidence="1" key="1">
    <citation type="submission" date="2018-01" db="EMBL/GenBank/DDBJ databases">
        <authorList>
            <person name="Krukenberg V."/>
        </authorList>
    </citation>
    <scope>NUCLEOTIDE SEQUENCE</scope>
    <source>
        <strain evidence="1">E20ANME2</strain>
    </source>
</reference>
<proteinExistence type="predicted"/>
<dbReference type="Proteomes" id="UP000248329">
    <property type="component" value="Unassembled WGS sequence"/>
</dbReference>
<name>A0AC61KXY0_9EURY</name>
<sequence>MSNAEDALRCATKAREIAEIKYRKRNIIRAEWLLGAAHLMKGDLVEAEKHLIEALTRDRKINLVELEPDILLELAKLRFKEDRNEEALNFVDEALQIADRCEYRLKQADIHNFLAEFYLDSGDRKKARLHGIIAKERAGCGYKPALKRAEELLAAIGKPQPPAILYNTKD</sequence>
<gene>
    <name evidence="1" type="ORF">C4B59_17055</name>
</gene>
<evidence type="ECO:0000313" key="1">
    <source>
        <dbReference type="EMBL" id="PXF56352.1"/>
    </source>
</evidence>